<evidence type="ECO:0000313" key="2">
    <source>
        <dbReference type="EMBL" id="KJE28063.1"/>
    </source>
</evidence>
<proteinExistence type="predicted"/>
<keyword evidence="1" id="KW-1133">Transmembrane helix</keyword>
<keyword evidence="1" id="KW-0472">Membrane</keyword>
<comment type="caution">
    <text evidence="2">The sequence shown here is derived from an EMBL/GenBank/DDBJ whole genome shotgun (WGS) entry which is preliminary data.</text>
</comment>
<keyword evidence="1" id="KW-0812">Transmembrane</keyword>
<dbReference type="Proteomes" id="UP000032522">
    <property type="component" value="Unassembled WGS sequence"/>
</dbReference>
<protein>
    <submittedName>
        <fullName evidence="2">Uncharacterized protein</fullName>
    </submittedName>
</protein>
<gene>
    <name evidence="2" type="ORF">LG52_2288</name>
</gene>
<dbReference type="EMBL" id="JYBP01000003">
    <property type="protein sequence ID" value="KJE28063.1"/>
    <property type="molecule type" value="Genomic_DNA"/>
</dbReference>
<name>A0A0D8BV27_GEOKU</name>
<dbReference type="AlphaFoldDB" id="A0A0D8BV27"/>
<accession>A0A0D8BV27</accession>
<organism evidence="2 3">
    <name type="scientific">Geobacillus kaustophilus</name>
    <dbReference type="NCBI Taxonomy" id="1462"/>
    <lineage>
        <taxon>Bacteria</taxon>
        <taxon>Bacillati</taxon>
        <taxon>Bacillota</taxon>
        <taxon>Bacilli</taxon>
        <taxon>Bacillales</taxon>
        <taxon>Anoxybacillaceae</taxon>
        <taxon>Geobacillus</taxon>
        <taxon>Geobacillus thermoleovorans group</taxon>
    </lineage>
</organism>
<dbReference type="PATRIC" id="fig|1462.6.peg.2564"/>
<evidence type="ECO:0000256" key="1">
    <source>
        <dbReference type="SAM" id="Phobius"/>
    </source>
</evidence>
<reference evidence="2 3" key="1">
    <citation type="submission" date="2015-01" db="EMBL/GenBank/DDBJ databases">
        <authorList>
            <person name="Filippidou S."/>
            <person name="Jeanneret N."/>
            <person name="Russel-Delif L."/>
            <person name="Junier T."/>
            <person name="Wunderlin T."/>
            <person name="Molina V."/>
            <person name="Johnson S.L."/>
            <person name="Davenport K.W."/>
            <person name="Chain P.S."/>
            <person name="Dorador C."/>
            <person name="Junier P."/>
        </authorList>
    </citation>
    <scope>NUCLEOTIDE SEQUENCE [LARGE SCALE GENOMIC DNA]</scope>
    <source>
        <strain evidence="2 3">Et7/4</strain>
    </source>
</reference>
<feature type="transmembrane region" description="Helical" evidence="1">
    <location>
        <begin position="9"/>
        <end position="28"/>
    </location>
</feature>
<dbReference type="RefSeq" id="WP_231584461.1">
    <property type="nucleotide sequence ID" value="NZ_JYBP01000003.1"/>
</dbReference>
<sequence length="82" mass="9388">MRCTISLRVGYLSVCVSIIFHFAASLILERGVGSTVSPQFATELVETVTLVEQQRRRIITQYESARRRYTPLLLEPFDHGLF</sequence>
<evidence type="ECO:0000313" key="3">
    <source>
        <dbReference type="Proteomes" id="UP000032522"/>
    </source>
</evidence>